<feature type="region of interest" description="Disordered" evidence="1">
    <location>
        <begin position="1"/>
        <end position="37"/>
    </location>
</feature>
<feature type="region of interest" description="Disordered" evidence="1">
    <location>
        <begin position="92"/>
        <end position="123"/>
    </location>
</feature>
<feature type="compositionally biased region" description="Basic and acidic residues" evidence="1">
    <location>
        <begin position="1"/>
        <end position="27"/>
    </location>
</feature>
<comment type="caution">
    <text evidence="2">The sequence shown here is derived from an EMBL/GenBank/DDBJ whole genome shotgun (WGS) entry which is preliminary data.</text>
</comment>
<protein>
    <submittedName>
        <fullName evidence="2">Uncharacterized protein</fullName>
    </submittedName>
</protein>
<feature type="compositionally biased region" description="Basic and acidic residues" evidence="1">
    <location>
        <begin position="269"/>
        <end position="279"/>
    </location>
</feature>
<evidence type="ECO:0000313" key="2">
    <source>
        <dbReference type="EMBL" id="TGO50696.1"/>
    </source>
</evidence>
<feature type="region of interest" description="Disordered" evidence="1">
    <location>
        <begin position="326"/>
        <end position="365"/>
    </location>
</feature>
<reference evidence="2 3" key="1">
    <citation type="submission" date="2017-12" db="EMBL/GenBank/DDBJ databases">
        <title>Comparative genomics of Botrytis spp.</title>
        <authorList>
            <person name="Valero-Jimenez C.A."/>
            <person name="Tapia P."/>
            <person name="Veloso J."/>
            <person name="Silva-Moreno E."/>
            <person name="Staats M."/>
            <person name="Valdes J.H."/>
            <person name="Van Kan J.A.L."/>
        </authorList>
    </citation>
    <scope>NUCLEOTIDE SEQUENCE [LARGE SCALE GENOMIC DNA]</scope>
    <source>
        <strain evidence="2 3">MUCL11595</strain>
    </source>
</reference>
<gene>
    <name evidence="2" type="ORF">BCON_0178g00220</name>
</gene>
<feature type="compositionally biased region" description="Basic residues" evidence="1">
    <location>
        <begin position="235"/>
        <end position="245"/>
    </location>
</feature>
<accession>A0A4Z1HNM6</accession>
<evidence type="ECO:0000313" key="3">
    <source>
        <dbReference type="Proteomes" id="UP000297527"/>
    </source>
</evidence>
<organism evidence="2 3">
    <name type="scientific">Botryotinia convoluta</name>
    <dbReference type="NCBI Taxonomy" id="54673"/>
    <lineage>
        <taxon>Eukaryota</taxon>
        <taxon>Fungi</taxon>
        <taxon>Dikarya</taxon>
        <taxon>Ascomycota</taxon>
        <taxon>Pezizomycotina</taxon>
        <taxon>Leotiomycetes</taxon>
        <taxon>Helotiales</taxon>
        <taxon>Sclerotiniaceae</taxon>
        <taxon>Botryotinia</taxon>
    </lineage>
</organism>
<dbReference type="Proteomes" id="UP000297527">
    <property type="component" value="Unassembled WGS sequence"/>
</dbReference>
<dbReference type="AlphaFoldDB" id="A0A4Z1HNM6"/>
<dbReference type="OrthoDB" id="10370181at2759"/>
<evidence type="ECO:0000256" key="1">
    <source>
        <dbReference type="SAM" id="MobiDB-lite"/>
    </source>
</evidence>
<dbReference type="EMBL" id="PQXN01000178">
    <property type="protein sequence ID" value="TGO50696.1"/>
    <property type="molecule type" value="Genomic_DNA"/>
</dbReference>
<feature type="compositionally biased region" description="Polar residues" evidence="1">
    <location>
        <begin position="108"/>
        <end position="120"/>
    </location>
</feature>
<name>A0A4Z1HNM6_9HELO</name>
<keyword evidence="3" id="KW-1185">Reference proteome</keyword>
<feature type="region of interest" description="Disordered" evidence="1">
    <location>
        <begin position="226"/>
        <end position="279"/>
    </location>
</feature>
<sequence>MNDMRDPSLRRRHQNRESQRRYRPIGERKKKSSTARLGPFVGDLEVPVIDPTTDTTWRYQTDIASSLSITQPTLYHRENDIAYTDLPQTRTRSLHSLSSAEQSAEPCSLQNSNTSGSFGSLSPGYSPHQELLFSRSDAQSDQGLSLTTGFSSELGQLPDNDLGQMLFLPELQTPYRIPPKRPVSQQLQYDVRRNERPHAYGTITRIQPASLPSPVIPQSERVVDPLSPRANNLAKGKHLRQASKRNNKEVSQRLSNQSRQTPRRGTLPRRPEESKRAQVWPKAKEMVDEIANLYEFGVRLEFFDQDDELKDALATVKKKFRALCKEKPGQNERSSGLNSVVVDFSEDDYPDNNSYYDSETEDAVD</sequence>
<feature type="compositionally biased region" description="Polar residues" evidence="1">
    <location>
        <begin position="92"/>
        <end position="102"/>
    </location>
</feature>
<proteinExistence type="predicted"/>